<reference evidence="1 2" key="1">
    <citation type="submission" date="2020-02" db="EMBL/GenBank/DDBJ databases">
        <authorList>
            <person name="Ma Q."/>
            <person name="Huang Y."/>
            <person name="Song X."/>
            <person name="Pei D."/>
        </authorList>
    </citation>
    <scope>NUCLEOTIDE SEQUENCE [LARGE SCALE GENOMIC DNA]</scope>
    <source>
        <strain evidence="1">Sxm20200214</strain>
        <tissue evidence="1">Leaf</tissue>
    </source>
</reference>
<accession>A0A8X7P911</accession>
<dbReference type="SUPFAM" id="SSF48557">
    <property type="entry name" value="L-aspartase-like"/>
    <property type="match status" value="1"/>
</dbReference>
<dbReference type="PANTHER" id="PTHR11444:SF1">
    <property type="entry name" value="FUMARATE HYDRATASE, MITOCHONDRIAL"/>
    <property type="match status" value="1"/>
</dbReference>
<name>A0A8X7P911_BRACI</name>
<dbReference type="EMBL" id="JAAMPC010000017">
    <property type="protein sequence ID" value="KAG2245559.1"/>
    <property type="molecule type" value="Genomic_DNA"/>
</dbReference>
<dbReference type="OrthoDB" id="1738025at2759"/>
<dbReference type="GO" id="GO:0006106">
    <property type="term" value="P:fumarate metabolic process"/>
    <property type="evidence" value="ECO:0007669"/>
    <property type="project" value="InterPro"/>
</dbReference>
<evidence type="ECO:0008006" key="3">
    <source>
        <dbReference type="Google" id="ProtNLM"/>
    </source>
</evidence>
<proteinExistence type="predicted"/>
<dbReference type="GO" id="GO:0004333">
    <property type="term" value="F:fumarate hydratase activity"/>
    <property type="evidence" value="ECO:0007669"/>
    <property type="project" value="InterPro"/>
</dbReference>
<dbReference type="GO" id="GO:0006099">
    <property type="term" value="P:tricarboxylic acid cycle"/>
    <property type="evidence" value="ECO:0007669"/>
    <property type="project" value="TreeGrafter"/>
</dbReference>
<dbReference type="Gene3D" id="1.20.200.10">
    <property type="entry name" value="Fumarase/aspartase (Central domain)"/>
    <property type="match status" value="1"/>
</dbReference>
<evidence type="ECO:0000313" key="2">
    <source>
        <dbReference type="Proteomes" id="UP000886595"/>
    </source>
</evidence>
<gene>
    <name evidence="1" type="ORF">Bca52824_085187</name>
</gene>
<dbReference type="InterPro" id="IPR008948">
    <property type="entry name" value="L-Aspartase-like"/>
</dbReference>
<dbReference type="GO" id="GO:0005739">
    <property type="term" value="C:mitochondrion"/>
    <property type="evidence" value="ECO:0007669"/>
    <property type="project" value="TreeGrafter"/>
</dbReference>
<organism evidence="1 2">
    <name type="scientific">Brassica carinata</name>
    <name type="common">Ethiopian mustard</name>
    <name type="synonym">Abyssinian cabbage</name>
    <dbReference type="NCBI Taxonomy" id="52824"/>
    <lineage>
        <taxon>Eukaryota</taxon>
        <taxon>Viridiplantae</taxon>
        <taxon>Streptophyta</taxon>
        <taxon>Embryophyta</taxon>
        <taxon>Tracheophyta</taxon>
        <taxon>Spermatophyta</taxon>
        <taxon>Magnoliopsida</taxon>
        <taxon>eudicotyledons</taxon>
        <taxon>Gunneridae</taxon>
        <taxon>Pentapetalae</taxon>
        <taxon>rosids</taxon>
        <taxon>malvids</taxon>
        <taxon>Brassicales</taxon>
        <taxon>Brassicaceae</taxon>
        <taxon>Brassiceae</taxon>
        <taxon>Brassica</taxon>
    </lineage>
</organism>
<dbReference type="InterPro" id="IPR005677">
    <property type="entry name" value="Fum_hydII"/>
</dbReference>
<comment type="caution">
    <text evidence="1">The sequence shown here is derived from an EMBL/GenBank/DDBJ whole genome shotgun (WGS) entry which is preliminary data.</text>
</comment>
<dbReference type="AlphaFoldDB" id="A0A8X7P911"/>
<dbReference type="Proteomes" id="UP000886595">
    <property type="component" value="Unassembled WGS sequence"/>
</dbReference>
<sequence>MYKGKVNPTQCEALTMVCAQVMGNHVAVTVGGSNGHFELNVFKPVIASALLHSIRLVADASASFEKNCVRGIEANRERISKLLHEVYSVFSSAGSEILCFSYYLRGRLNINLPFLQGSAGGHLGPLFFYHHDHKHSGFQTNNNLRSMRSPPAAPTKSGFLCKSINEEVSESLDLLL</sequence>
<dbReference type="PANTHER" id="PTHR11444">
    <property type="entry name" value="ASPARTATEAMMONIA/ARGININOSUCCINATE/ADENYLOSUCCINATE LYASE"/>
    <property type="match status" value="1"/>
</dbReference>
<evidence type="ECO:0000313" key="1">
    <source>
        <dbReference type="EMBL" id="KAG2245559.1"/>
    </source>
</evidence>
<protein>
    <recommendedName>
        <fullName evidence="3">Fumarate hydratase</fullName>
    </recommendedName>
</protein>
<keyword evidence="2" id="KW-1185">Reference proteome</keyword>
<dbReference type="GO" id="GO:0006108">
    <property type="term" value="P:malate metabolic process"/>
    <property type="evidence" value="ECO:0007669"/>
    <property type="project" value="TreeGrafter"/>
</dbReference>